<dbReference type="Gene3D" id="3.90.320.10">
    <property type="match status" value="1"/>
</dbReference>
<keyword evidence="3" id="KW-0227">DNA damage</keyword>
<evidence type="ECO:0000256" key="7">
    <source>
        <dbReference type="ARBA" id="ARBA00022840"/>
    </source>
</evidence>
<protein>
    <submittedName>
        <fullName evidence="12">ATP-dependent DNA helicase</fullName>
    </submittedName>
</protein>
<feature type="compositionally biased region" description="Polar residues" evidence="9">
    <location>
        <begin position="189"/>
        <end position="204"/>
    </location>
</feature>
<reference evidence="12 13" key="1">
    <citation type="journal article" date="2017" name="BMC Genomics">
        <title>Comparative genomic and phylogenomic analyses of the Bifidobacteriaceae family.</title>
        <authorList>
            <person name="Lugli G.A."/>
            <person name="Milani C."/>
            <person name="Turroni F."/>
            <person name="Duranti S."/>
            <person name="Mancabelli L."/>
            <person name="Mangifesta M."/>
            <person name="Ferrario C."/>
            <person name="Modesto M."/>
            <person name="Mattarelli P."/>
            <person name="Jiri K."/>
            <person name="van Sinderen D."/>
            <person name="Ventura M."/>
        </authorList>
    </citation>
    <scope>NUCLEOTIDE SEQUENCE [LARGE SCALE GENOMIC DNA]</scope>
    <source>
        <strain evidence="12 13">LMG 21773</strain>
    </source>
</reference>
<dbReference type="GO" id="GO:0005524">
    <property type="term" value="F:ATP binding"/>
    <property type="evidence" value="ECO:0007669"/>
    <property type="project" value="UniProtKB-KW"/>
</dbReference>
<proteinExistence type="predicted"/>
<dbReference type="GO" id="GO:0043138">
    <property type="term" value="F:3'-5' DNA helicase activity"/>
    <property type="evidence" value="ECO:0007669"/>
    <property type="project" value="UniProtKB-EC"/>
</dbReference>
<keyword evidence="8" id="KW-0234">DNA repair</keyword>
<dbReference type="InterPro" id="IPR038726">
    <property type="entry name" value="PDDEXK_AddAB-type"/>
</dbReference>
<dbReference type="Gene3D" id="3.40.50.300">
    <property type="entry name" value="P-loop containing nucleotide triphosphate hydrolases"/>
    <property type="match status" value="2"/>
</dbReference>
<evidence type="ECO:0000256" key="2">
    <source>
        <dbReference type="ARBA" id="ARBA00022741"/>
    </source>
</evidence>
<feature type="domain" description="UvrD-like helicase ATP-binding" evidence="10">
    <location>
        <begin position="49"/>
        <end position="361"/>
    </location>
</feature>
<dbReference type="Pfam" id="PF00580">
    <property type="entry name" value="UvrD-helicase"/>
    <property type="match status" value="1"/>
</dbReference>
<keyword evidence="4" id="KW-0378">Hydrolase</keyword>
<dbReference type="InterPro" id="IPR000212">
    <property type="entry name" value="DNA_helicase_UvrD/REP"/>
</dbReference>
<sequence>MHASYTRSMSTKPVTLNQAKKLIEQFATANTPQRAATKARAKNGCAPQLKVMRISGSPLSGKSTLAFEAFTGQWNHEAIRNGKAYLLVSSKAAADQLNTPVINVVQHAQEGRPVRTIGSLAFSLLTQERAEKGKALPHFVDDAERGQAVQQVLENHRQHMIAGNDCETCDLLRTYLSLHEQDKRAGERTQASNSAQGEVNREQNAPSEQLLVDVMTPAFIDQLVHLFDMFNGLGVASDSEHFDAILHDPAVDQRMVEEWQLGRVLQHEAQHVLQEEAPGLFLADFSAVLAIVTQALSENTSTVNVPRVVIMDDCQDLTVAGYSFLEQLAAHGCAVILIGNDDEATRTYRGAFPEALSALEEKGWKAEQYELVEQLDRATDDDTYDDFADAAGDVTADEVSVDENSIEAELSYRTQVATRVSLALTSSMVSTDVALPLRPGKLRAAQMAFMKDPRPVMVDHTLQGRLLRSNEELLDDLVWQVTTSVMHNEKLSWSDCAIIAHTNSVLRQVGERFEEEGIPVRYSSASQLLKDSAIVQGLLAIIRLNAAIAKKDLSNITRYTDLFTQVITSPLFPVVTKVDGSATYRSVREDKMLTIFQTIAYLSQVDEAQTTFDSLHKDWQELSNSSEPLNRDAIILLLLMGSEQSQEQILSMYDRIARTSRTQESSEDDGDDQSQFVKYWEAVRAKKGPSHSDEEVLIRAISIIRTLETTADEDELLSQPSIALWNAWTACNISDFWRQEALSVGKQAARANDYLDTVVRLFRRAETRENEESAEEFAEWIESLEVEAGSLAQVAPRPDSVVLASPDSANTQHFKKVWIIGVQEGQWPNLDAPDSLLSGQAFSTVAISHILKEQGVELNQEANQSPEKAEIELMHTLDQHVSDFELRAFLVALTRASEETVICAVWNDDEVPSEYLTSFLPEVFCDTGIRTADNDSERHYTPTGFNPDLQESALFAGFDTSVDGLAIAAKTVLVGSLAEQERTGDTDPAQLQDALSALKILQGVTKQAQQLSTGFVGQQVGNKDDDGFTKTRPAQHKPVTLSPSAVDAIWDCPLRWSLQDRFAGPRRSSEEMTFGTIIHNCAQWATDNGYDRSLGKDELLQALIEHYRELREQSHFTPATSKELFKHQSNDHEVTDVLDKIATYFVDSRDANYAPVGAKTEQIPAGKLTGSAAEVSVNIPLSLSAILPFVRNLSGLEHTTKAELYSALSTVAGGFVDDEPQDLRAFMSARVDRVERREDGDGNTVWNIIDWKTGKMPLNSFNDLQLICYQLGLAFSPALQEMNEKLEQQASEQSLPVYEVKQKSRMPEIKRSMLFYPRKQDAPAQSYSAENGFQPQLFEGNALYEAYPVRSHFPTFSKLFTPESTFRDLQRAQGMSDIAQWLVTKARAVVEGNEAETSSAVWALTMLSRVFYAISYSQADYFPAKKTSKCSYCEFKPVCPLYSHESQTVFGPLAGMNIEEVRQQVKRRSA</sequence>
<evidence type="ECO:0000256" key="1">
    <source>
        <dbReference type="ARBA" id="ARBA00022722"/>
    </source>
</evidence>
<keyword evidence="5 12" id="KW-0347">Helicase</keyword>
<evidence type="ECO:0000259" key="11">
    <source>
        <dbReference type="Pfam" id="PF12705"/>
    </source>
</evidence>
<dbReference type="InterPro" id="IPR027417">
    <property type="entry name" value="P-loop_NTPase"/>
</dbReference>
<evidence type="ECO:0000313" key="13">
    <source>
        <dbReference type="Proteomes" id="UP000228976"/>
    </source>
</evidence>
<evidence type="ECO:0000259" key="10">
    <source>
        <dbReference type="Pfam" id="PF00580"/>
    </source>
</evidence>
<dbReference type="SUPFAM" id="SSF52540">
    <property type="entry name" value="P-loop containing nucleoside triphosphate hydrolases"/>
    <property type="match status" value="1"/>
</dbReference>
<organism evidence="12 13">
    <name type="scientific">Aeriscardovia aeriphila</name>
    <dbReference type="NCBI Taxonomy" id="218139"/>
    <lineage>
        <taxon>Bacteria</taxon>
        <taxon>Bacillati</taxon>
        <taxon>Actinomycetota</taxon>
        <taxon>Actinomycetes</taxon>
        <taxon>Bifidobacteriales</taxon>
        <taxon>Bifidobacteriaceae</taxon>
        <taxon>Aeriscardovia</taxon>
    </lineage>
</organism>
<dbReference type="GO" id="GO:0003677">
    <property type="term" value="F:DNA binding"/>
    <property type="evidence" value="ECO:0007669"/>
    <property type="project" value="UniProtKB-KW"/>
</dbReference>
<accession>A0A261FA46</accession>
<keyword evidence="1" id="KW-0540">Nuclease</keyword>
<evidence type="ECO:0000256" key="8">
    <source>
        <dbReference type="ARBA" id="ARBA00023204"/>
    </source>
</evidence>
<dbReference type="PANTHER" id="PTHR11070:SF2">
    <property type="entry name" value="ATP-DEPENDENT DNA HELICASE SRS2"/>
    <property type="match status" value="1"/>
</dbReference>
<dbReference type="GO" id="GO:0004527">
    <property type="term" value="F:exonuclease activity"/>
    <property type="evidence" value="ECO:0007669"/>
    <property type="project" value="UniProtKB-KW"/>
</dbReference>
<evidence type="ECO:0000256" key="6">
    <source>
        <dbReference type="ARBA" id="ARBA00022839"/>
    </source>
</evidence>
<dbReference type="InterPro" id="IPR014016">
    <property type="entry name" value="UvrD-like_ATP-bd"/>
</dbReference>
<evidence type="ECO:0000256" key="5">
    <source>
        <dbReference type="ARBA" id="ARBA00022806"/>
    </source>
</evidence>
<keyword evidence="7" id="KW-0067">ATP-binding</keyword>
<dbReference type="GO" id="GO:0000725">
    <property type="term" value="P:recombinational repair"/>
    <property type="evidence" value="ECO:0007669"/>
    <property type="project" value="TreeGrafter"/>
</dbReference>
<evidence type="ECO:0000313" key="12">
    <source>
        <dbReference type="EMBL" id="OZG55786.1"/>
    </source>
</evidence>
<feature type="domain" description="PD-(D/E)XK endonuclease-like" evidence="11">
    <location>
        <begin position="1040"/>
        <end position="1440"/>
    </location>
</feature>
<evidence type="ECO:0000256" key="9">
    <source>
        <dbReference type="SAM" id="MobiDB-lite"/>
    </source>
</evidence>
<name>A0A261FA46_9BIFI</name>
<dbReference type="Proteomes" id="UP000228976">
    <property type="component" value="Unassembled WGS sequence"/>
</dbReference>
<keyword evidence="2" id="KW-0547">Nucleotide-binding</keyword>
<dbReference type="PANTHER" id="PTHR11070">
    <property type="entry name" value="UVRD / RECB / PCRA DNA HELICASE FAMILY MEMBER"/>
    <property type="match status" value="1"/>
</dbReference>
<dbReference type="InterPro" id="IPR011604">
    <property type="entry name" value="PDDEXK-like_dom_sf"/>
</dbReference>
<keyword evidence="13" id="KW-1185">Reference proteome</keyword>
<dbReference type="EMBL" id="MWWU01000002">
    <property type="protein sequence ID" value="OZG55786.1"/>
    <property type="molecule type" value="Genomic_DNA"/>
</dbReference>
<comment type="caution">
    <text evidence="12">The sequence shown here is derived from an EMBL/GenBank/DDBJ whole genome shotgun (WGS) entry which is preliminary data.</text>
</comment>
<gene>
    <name evidence="12" type="ORF">AEAE_0274</name>
</gene>
<evidence type="ECO:0000256" key="3">
    <source>
        <dbReference type="ARBA" id="ARBA00022763"/>
    </source>
</evidence>
<dbReference type="Pfam" id="PF12705">
    <property type="entry name" value="PDDEXK_1"/>
    <property type="match status" value="1"/>
</dbReference>
<keyword evidence="6" id="KW-0269">Exonuclease</keyword>
<feature type="region of interest" description="Disordered" evidence="9">
    <location>
        <begin position="182"/>
        <end position="204"/>
    </location>
</feature>
<evidence type="ECO:0000256" key="4">
    <source>
        <dbReference type="ARBA" id="ARBA00022801"/>
    </source>
</evidence>